<dbReference type="STRING" id="35760.BCHO_0146"/>
<evidence type="ECO:0000313" key="2">
    <source>
        <dbReference type="Proteomes" id="UP000028995"/>
    </source>
</evidence>
<proteinExistence type="predicted"/>
<organism evidence="1 2">
    <name type="scientific">Bifidobacterium choerinum</name>
    <dbReference type="NCBI Taxonomy" id="35760"/>
    <lineage>
        <taxon>Bacteria</taxon>
        <taxon>Bacillati</taxon>
        <taxon>Actinomycetota</taxon>
        <taxon>Actinomycetes</taxon>
        <taxon>Bifidobacteriales</taxon>
        <taxon>Bifidobacteriaceae</taxon>
        <taxon>Bifidobacterium</taxon>
    </lineage>
</organism>
<dbReference type="EMBL" id="JGYU01000002">
    <property type="protein sequence ID" value="KFI58066.1"/>
    <property type="molecule type" value="Genomic_DNA"/>
</dbReference>
<accession>A0A087AH16</accession>
<dbReference type="Proteomes" id="UP000028995">
    <property type="component" value="Unassembled WGS sequence"/>
</dbReference>
<reference evidence="1 2" key="1">
    <citation type="submission" date="2014-03" db="EMBL/GenBank/DDBJ databases">
        <title>Genomics of Bifidobacteria.</title>
        <authorList>
            <person name="Ventura M."/>
            <person name="Milani C."/>
            <person name="Lugli G.A."/>
        </authorList>
    </citation>
    <scope>NUCLEOTIDE SEQUENCE [LARGE SCALE GENOMIC DNA]</scope>
    <source>
        <strain evidence="1 2">LMG 10510</strain>
    </source>
</reference>
<name>A0A087AH16_9BIFI</name>
<gene>
    <name evidence="1" type="ORF">BCHO_0146</name>
</gene>
<keyword evidence="2" id="KW-1185">Reference proteome</keyword>
<evidence type="ECO:0000313" key="1">
    <source>
        <dbReference type="EMBL" id="KFI58066.1"/>
    </source>
</evidence>
<dbReference type="AlphaFoldDB" id="A0A087AH16"/>
<sequence>MSAAVLDKPNIYGKIIMMSNGAPIAEAVASI</sequence>
<protein>
    <submittedName>
        <fullName evidence="1">Uncharacterized protein</fullName>
    </submittedName>
</protein>
<comment type="caution">
    <text evidence="1">The sequence shown here is derived from an EMBL/GenBank/DDBJ whole genome shotgun (WGS) entry which is preliminary data.</text>
</comment>